<reference evidence="1 2" key="1">
    <citation type="submission" date="2014-05" db="EMBL/GenBank/DDBJ databases">
        <title>Whole genome shotgun sequence of Rhizobium rhizogenes NBRC 13257.</title>
        <authorList>
            <person name="Katano-Makiyama Y."/>
            <person name="Hosoyama A."/>
            <person name="Hashimoto M."/>
            <person name="Hosoyama Y."/>
            <person name="Noguchi M."/>
            <person name="Tsuchikane K."/>
            <person name="Kimura A."/>
            <person name="Ohji S."/>
            <person name="Ichikawa N."/>
            <person name="Yamazoe A."/>
            <person name="Fujita N."/>
        </authorList>
    </citation>
    <scope>NUCLEOTIDE SEQUENCE [LARGE SCALE GENOMIC DNA]</scope>
    <source>
        <strain evidence="1 2">NBRC 13257</strain>
    </source>
</reference>
<evidence type="ECO:0000313" key="2">
    <source>
        <dbReference type="Proteomes" id="UP000026941"/>
    </source>
</evidence>
<dbReference type="AlphaFoldDB" id="A0AA87Q8J3"/>
<dbReference type="EMBL" id="BAYX01000029">
    <property type="protein sequence ID" value="GAJ97023.1"/>
    <property type="molecule type" value="Genomic_DNA"/>
</dbReference>
<organism evidence="1 2">
    <name type="scientific">Rhizobium rhizogenes NBRC 13257</name>
    <dbReference type="NCBI Taxonomy" id="1220581"/>
    <lineage>
        <taxon>Bacteria</taxon>
        <taxon>Pseudomonadati</taxon>
        <taxon>Pseudomonadota</taxon>
        <taxon>Alphaproteobacteria</taxon>
        <taxon>Hyphomicrobiales</taxon>
        <taxon>Rhizobiaceae</taxon>
        <taxon>Rhizobium/Agrobacterium group</taxon>
        <taxon>Rhizobium</taxon>
    </lineage>
</organism>
<sequence length="175" mass="19211">MRHNCTPKLCLSTGEVRLLKDTSKFKPQIVAMINKISRERTGCSKLDPGSVTLSPSKSKLRDPVFFVTCDPVGTAFNVWLRPTDIGKTVANVAPIGKGDTTLACETEAKAQATHPSTVDFSHFLDVAYSARPDGRVALDSSFTAKNSFNLELKYRIRCLFDGMKLIEATVIEDRG</sequence>
<protein>
    <submittedName>
        <fullName evidence="1">Uncharacterized protein</fullName>
    </submittedName>
</protein>
<evidence type="ECO:0000313" key="1">
    <source>
        <dbReference type="EMBL" id="GAJ97023.1"/>
    </source>
</evidence>
<accession>A0AA87Q8J3</accession>
<name>A0AA87Q8J3_RHIRH</name>
<proteinExistence type="predicted"/>
<gene>
    <name evidence="1" type="ORF">RRH01S_29_00510</name>
</gene>
<comment type="caution">
    <text evidence="1">The sequence shown here is derived from an EMBL/GenBank/DDBJ whole genome shotgun (WGS) entry which is preliminary data.</text>
</comment>
<dbReference type="Proteomes" id="UP000026941">
    <property type="component" value="Unassembled WGS sequence"/>
</dbReference>